<dbReference type="HOGENOM" id="CLU_1620773_0_0_1"/>
<protein>
    <submittedName>
        <fullName evidence="1">GM22171</fullName>
    </submittedName>
</protein>
<keyword evidence="2" id="KW-1185">Reference proteome</keyword>
<sequence length="164" mass="17956">MTQQRNGKGERFGVVGILSPLFLIWPQVSGQSLSPVLMHFPTIEMKMHALIYRLPTRRKPQTCKMSPAKNVIYAQSLGKCRSTDKGADCQSVGPIGLPSTEPMPRVFNFIVQFFWLLKPSALFNQFLLDLQFQVDDISPAGTEGAVSLGLSVRSAEGSAPEGSS</sequence>
<accession>B4IAI6</accession>
<dbReference type="EMBL" id="CH480826">
    <property type="protein sequence ID" value="EDW44299.1"/>
    <property type="molecule type" value="Genomic_DNA"/>
</dbReference>
<reference evidence="1 2" key="1">
    <citation type="journal article" date="2007" name="Nature">
        <title>Evolution of genes and genomes on the Drosophila phylogeny.</title>
        <authorList>
            <consortium name="Drosophila 12 Genomes Consortium"/>
            <person name="Clark A.G."/>
            <person name="Eisen M.B."/>
            <person name="Smith D.R."/>
            <person name="Bergman C.M."/>
            <person name="Oliver B."/>
            <person name="Markow T.A."/>
            <person name="Kaufman T.C."/>
            <person name="Kellis M."/>
            <person name="Gelbart W."/>
            <person name="Iyer V.N."/>
            <person name="Pollard D.A."/>
            <person name="Sackton T.B."/>
            <person name="Larracuente A.M."/>
            <person name="Singh N.D."/>
            <person name="Abad J.P."/>
            <person name="Abt D.N."/>
            <person name="Adryan B."/>
            <person name="Aguade M."/>
            <person name="Akashi H."/>
            <person name="Anderson W.W."/>
            <person name="Aquadro C.F."/>
            <person name="Ardell D.H."/>
            <person name="Arguello R."/>
            <person name="Artieri C.G."/>
            <person name="Barbash D.A."/>
            <person name="Barker D."/>
            <person name="Barsanti P."/>
            <person name="Batterham P."/>
            <person name="Batzoglou S."/>
            <person name="Begun D."/>
            <person name="Bhutkar A."/>
            <person name="Blanco E."/>
            <person name="Bosak S.A."/>
            <person name="Bradley R.K."/>
            <person name="Brand A.D."/>
            <person name="Brent M.R."/>
            <person name="Brooks A.N."/>
            <person name="Brown R.H."/>
            <person name="Butlin R.K."/>
            <person name="Caggese C."/>
            <person name="Calvi B.R."/>
            <person name="Bernardo de Carvalho A."/>
            <person name="Caspi A."/>
            <person name="Castrezana S."/>
            <person name="Celniker S.E."/>
            <person name="Chang J.L."/>
            <person name="Chapple C."/>
            <person name="Chatterji S."/>
            <person name="Chinwalla A."/>
            <person name="Civetta A."/>
            <person name="Clifton S.W."/>
            <person name="Comeron J.M."/>
            <person name="Costello J.C."/>
            <person name="Coyne J.A."/>
            <person name="Daub J."/>
            <person name="David R.G."/>
            <person name="Delcher A.L."/>
            <person name="Delehaunty K."/>
            <person name="Do C.B."/>
            <person name="Ebling H."/>
            <person name="Edwards K."/>
            <person name="Eickbush T."/>
            <person name="Evans J.D."/>
            <person name="Filipski A."/>
            <person name="Findeiss S."/>
            <person name="Freyhult E."/>
            <person name="Fulton L."/>
            <person name="Fulton R."/>
            <person name="Garcia A.C."/>
            <person name="Gardiner A."/>
            <person name="Garfield D.A."/>
            <person name="Garvin B.E."/>
            <person name="Gibson G."/>
            <person name="Gilbert D."/>
            <person name="Gnerre S."/>
            <person name="Godfrey J."/>
            <person name="Good R."/>
            <person name="Gotea V."/>
            <person name="Gravely B."/>
            <person name="Greenberg A.J."/>
            <person name="Griffiths-Jones S."/>
            <person name="Gross S."/>
            <person name="Guigo R."/>
            <person name="Gustafson E.A."/>
            <person name="Haerty W."/>
            <person name="Hahn M.W."/>
            <person name="Halligan D.L."/>
            <person name="Halpern A.L."/>
            <person name="Halter G.M."/>
            <person name="Han M.V."/>
            <person name="Heger A."/>
            <person name="Hillier L."/>
            <person name="Hinrichs A.S."/>
            <person name="Holmes I."/>
            <person name="Hoskins R.A."/>
            <person name="Hubisz M.J."/>
            <person name="Hultmark D."/>
            <person name="Huntley M.A."/>
            <person name="Jaffe D.B."/>
            <person name="Jagadeeshan S."/>
            <person name="Jeck W.R."/>
            <person name="Johnson J."/>
            <person name="Jones C.D."/>
            <person name="Jordan W.C."/>
            <person name="Karpen G.H."/>
            <person name="Kataoka E."/>
            <person name="Keightley P.D."/>
            <person name="Kheradpour P."/>
            <person name="Kirkness E.F."/>
            <person name="Koerich L.B."/>
            <person name="Kristiansen K."/>
            <person name="Kudrna D."/>
            <person name="Kulathinal R.J."/>
            <person name="Kumar S."/>
            <person name="Kwok R."/>
            <person name="Lander E."/>
            <person name="Langley C.H."/>
            <person name="Lapoint R."/>
            <person name="Lazzaro B.P."/>
            <person name="Lee S.J."/>
            <person name="Levesque L."/>
            <person name="Li R."/>
            <person name="Lin C.F."/>
            <person name="Lin M.F."/>
            <person name="Lindblad-Toh K."/>
            <person name="Llopart A."/>
            <person name="Long M."/>
            <person name="Low L."/>
            <person name="Lozovsky E."/>
            <person name="Lu J."/>
            <person name="Luo M."/>
            <person name="Machado C.A."/>
            <person name="Makalowski W."/>
            <person name="Marzo M."/>
            <person name="Matsuda M."/>
            <person name="Matzkin L."/>
            <person name="McAllister B."/>
            <person name="McBride C.S."/>
            <person name="McKernan B."/>
            <person name="McKernan K."/>
            <person name="Mendez-Lago M."/>
            <person name="Minx P."/>
            <person name="Mollenhauer M.U."/>
            <person name="Montooth K."/>
            <person name="Mount S.M."/>
            <person name="Mu X."/>
            <person name="Myers E."/>
            <person name="Negre B."/>
            <person name="Newfeld S."/>
            <person name="Nielsen R."/>
            <person name="Noor M.A."/>
            <person name="O'Grady P."/>
            <person name="Pachter L."/>
            <person name="Papaceit M."/>
            <person name="Parisi M.J."/>
            <person name="Parisi M."/>
            <person name="Parts L."/>
            <person name="Pedersen J.S."/>
            <person name="Pesole G."/>
            <person name="Phillippy A.M."/>
            <person name="Ponting C.P."/>
            <person name="Pop M."/>
            <person name="Porcelli D."/>
            <person name="Powell J.R."/>
            <person name="Prohaska S."/>
            <person name="Pruitt K."/>
            <person name="Puig M."/>
            <person name="Quesneville H."/>
            <person name="Ram K.R."/>
            <person name="Rand D."/>
            <person name="Rasmussen M.D."/>
            <person name="Reed L.K."/>
            <person name="Reenan R."/>
            <person name="Reily A."/>
            <person name="Remington K.A."/>
            <person name="Rieger T.T."/>
            <person name="Ritchie M.G."/>
            <person name="Robin C."/>
            <person name="Rogers Y.H."/>
            <person name="Rohde C."/>
            <person name="Rozas J."/>
            <person name="Rubenfield M.J."/>
            <person name="Ruiz A."/>
            <person name="Russo S."/>
            <person name="Salzberg S.L."/>
            <person name="Sanchez-Gracia A."/>
            <person name="Saranga D.J."/>
            <person name="Sato H."/>
            <person name="Schaeffer S.W."/>
            <person name="Schatz M.C."/>
            <person name="Schlenke T."/>
            <person name="Schwartz R."/>
            <person name="Segarra C."/>
            <person name="Singh R.S."/>
            <person name="Sirot L."/>
            <person name="Sirota M."/>
            <person name="Sisneros N.B."/>
            <person name="Smith C.D."/>
            <person name="Smith T.F."/>
            <person name="Spieth J."/>
            <person name="Stage D.E."/>
            <person name="Stark A."/>
            <person name="Stephan W."/>
            <person name="Strausberg R.L."/>
            <person name="Strempel S."/>
            <person name="Sturgill D."/>
            <person name="Sutton G."/>
            <person name="Sutton G.G."/>
            <person name="Tao W."/>
            <person name="Teichmann S."/>
            <person name="Tobari Y.N."/>
            <person name="Tomimura Y."/>
            <person name="Tsolas J.M."/>
            <person name="Valente V.L."/>
            <person name="Venter E."/>
            <person name="Venter J.C."/>
            <person name="Vicario S."/>
            <person name="Vieira F.G."/>
            <person name="Vilella A.J."/>
            <person name="Villasante A."/>
            <person name="Walenz B."/>
            <person name="Wang J."/>
            <person name="Wasserman M."/>
            <person name="Watts T."/>
            <person name="Wilson D."/>
            <person name="Wilson R.K."/>
            <person name="Wing R.A."/>
            <person name="Wolfner M.F."/>
            <person name="Wong A."/>
            <person name="Wong G.K."/>
            <person name="Wu C.I."/>
            <person name="Wu G."/>
            <person name="Yamamoto D."/>
            <person name="Yang H.P."/>
            <person name="Yang S.P."/>
            <person name="Yorke J.A."/>
            <person name="Yoshida K."/>
            <person name="Zdobnov E."/>
            <person name="Zhang P."/>
            <person name="Zhang Y."/>
            <person name="Zimin A.V."/>
            <person name="Baldwin J."/>
            <person name="Abdouelleil A."/>
            <person name="Abdulkadir J."/>
            <person name="Abebe A."/>
            <person name="Abera B."/>
            <person name="Abreu J."/>
            <person name="Acer S.C."/>
            <person name="Aftuck L."/>
            <person name="Alexander A."/>
            <person name="An P."/>
            <person name="Anderson E."/>
            <person name="Anderson S."/>
            <person name="Arachi H."/>
            <person name="Azer M."/>
            <person name="Bachantsang P."/>
            <person name="Barry A."/>
            <person name="Bayul T."/>
            <person name="Berlin A."/>
            <person name="Bessette D."/>
            <person name="Bloom T."/>
            <person name="Blye J."/>
            <person name="Boguslavskiy L."/>
            <person name="Bonnet C."/>
            <person name="Boukhgalter B."/>
            <person name="Bourzgui I."/>
            <person name="Brown A."/>
            <person name="Cahill P."/>
            <person name="Channer S."/>
            <person name="Cheshatsang Y."/>
            <person name="Chuda L."/>
            <person name="Citroen M."/>
            <person name="Collymore A."/>
            <person name="Cooke P."/>
            <person name="Costello M."/>
            <person name="D'Aco K."/>
            <person name="Daza R."/>
            <person name="De Haan G."/>
            <person name="DeGray S."/>
            <person name="DeMaso C."/>
            <person name="Dhargay N."/>
            <person name="Dooley K."/>
            <person name="Dooley E."/>
            <person name="Doricent M."/>
            <person name="Dorje P."/>
            <person name="Dorjee K."/>
            <person name="Dupes A."/>
            <person name="Elong R."/>
            <person name="Falk J."/>
            <person name="Farina A."/>
            <person name="Faro S."/>
            <person name="Ferguson D."/>
            <person name="Fisher S."/>
            <person name="Foley C.D."/>
            <person name="Franke A."/>
            <person name="Friedrich D."/>
            <person name="Gadbois L."/>
            <person name="Gearin G."/>
            <person name="Gearin C.R."/>
            <person name="Giannoukos G."/>
            <person name="Goode T."/>
            <person name="Graham J."/>
            <person name="Grandbois E."/>
            <person name="Grewal S."/>
            <person name="Gyaltsen K."/>
            <person name="Hafez N."/>
            <person name="Hagos B."/>
            <person name="Hall J."/>
            <person name="Henson C."/>
            <person name="Hollinger A."/>
            <person name="Honan T."/>
            <person name="Huard M.D."/>
            <person name="Hughes L."/>
            <person name="Hurhula B."/>
            <person name="Husby M.E."/>
            <person name="Kamat A."/>
            <person name="Kanga B."/>
            <person name="Kashin S."/>
            <person name="Khazanovich D."/>
            <person name="Kisner P."/>
            <person name="Lance K."/>
            <person name="Lara M."/>
            <person name="Lee W."/>
            <person name="Lennon N."/>
            <person name="Letendre F."/>
            <person name="LeVine R."/>
            <person name="Lipovsky A."/>
            <person name="Liu X."/>
            <person name="Liu J."/>
            <person name="Liu S."/>
            <person name="Lokyitsang T."/>
            <person name="Lokyitsang Y."/>
            <person name="Lubonja R."/>
            <person name="Lui A."/>
            <person name="MacDonald P."/>
            <person name="Magnisalis V."/>
            <person name="Maru K."/>
            <person name="Matthews C."/>
            <person name="McCusker W."/>
            <person name="McDonough S."/>
            <person name="Mehta T."/>
            <person name="Meldrim J."/>
            <person name="Meneus L."/>
            <person name="Mihai O."/>
            <person name="Mihalev A."/>
            <person name="Mihova T."/>
            <person name="Mittelman R."/>
            <person name="Mlenga V."/>
            <person name="Montmayeur A."/>
            <person name="Mulrain L."/>
            <person name="Navidi A."/>
            <person name="Naylor J."/>
            <person name="Negash T."/>
            <person name="Nguyen T."/>
            <person name="Nguyen N."/>
            <person name="Nicol R."/>
            <person name="Norbu C."/>
            <person name="Norbu N."/>
            <person name="Novod N."/>
            <person name="O'Neill B."/>
            <person name="Osman S."/>
            <person name="Markiewicz E."/>
            <person name="Oyono O.L."/>
            <person name="Patti C."/>
            <person name="Phunkhang P."/>
            <person name="Pierre F."/>
            <person name="Priest M."/>
            <person name="Raghuraman S."/>
            <person name="Rege F."/>
            <person name="Reyes R."/>
            <person name="Rise C."/>
            <person name="Rogov P."/>
            <person name="Ross K."/>
            <person name="Ryan E."/>
            <person name="Settipalli S."/>
            <person name="Shea T."/>
            <person name="Sherpa N."/>
            <person name="Shi L."/>
            <person name="Shih D."/>
            <person name="Sparrow T."/>
            <person name="Spaulding J."/>
            <person name="Stalker J."/>
            <person name="Stange-Thomann N."/>
            <person name="Stavropoulos S."/>
            <person name="Stone C."/>
            <person name="Strader C."/>
            <person name="Tesfaye S."/>
            <person name="Thomson T."/>
            <person name="Thoulutsang Y."/>
            <person name="Thoulutsang D."/>
            <person name="Topham K."/>
            <person name="Topping I."/>
            <person name="Tsamla T."/>
            <person name="Vassiliev H."/>
            <person name="Vo A."/>
            <person name="Wangchuk T."/>
            <person name="Wangdi T."/>
            <person name="Weiand M."/>
            <person name="Wilkinson J."/>
            <person name="Wilson A."/>
            <person name="Yadav S."/>
            <person name="Young G."/>
            <person name="Yu Q."/>
            <person name="Zembek L."/>
            <person name="Zhong D."/>
            <person name="Zimmer A."/>
            <person name="Zwirko Z."/>
            <person name="Jaffe D.B."/>
            <person name="Alvarez P."/>
            <person name="Brockman W."/>
            <person name="Butler J."/>
            <person name="Chin C."/>
            <person name="Gnerre S."/>
            <person name="Grabherr M."/>
            <person name="Kleber M."/>
            <person name="Mauceli E."/>
            <person name="MacCallum I."/>
        </authorList>
    </citation>
    <scope>NUCLEOTIDE SEQUENCE [LARGE SCALE GENOMIC DNA]</scope>
    <source>
        <strain evidence="2">Rob3c / Tucson 14021-0248.25</strain>
    </source>
</reference>
<proteinExistence type="predicted"/>
<dbReference type="OMA" id="AGQECYL"/>
<evidence type="ECO:0000313" key="2">
    <source>
        <dbReference type="Proteomes" id="UP000001292"/>
    </source>
</evidence>
<name>B4IAI6_DROSE</name>
<organism evidence="2">
    <name type="scientific">Drosophila sechellia</name>
    <name type="common">Fruit fly</name>
    <dbReference type="NCBI Taxonomy" id="7238"/>
    <lineage>
        <taxon>Eukaryota</taxon>
        <taxon>Metazoa</taxon>
        <taxon>Ecdysozoa</taxon>
        <taxon>Arthropoda</taxon>
        <taxon>Hexapoda</taxon>
        <taxon>Insecta</taxon>
        <taxon>Pterygota</taxon>
        <taxon>Neoptera</taxon>
        <taxon>Endopterygota</taxon>
        <taxon>Diptera</taxon>
        <taxon>Brachycera</taxon>
        <taxon>Muscomorpha</taxon>
        <taxon>Ephydroidea</taxon>
        <taxon>Drosophilidae</taxon>
        <taxon>Drosophila</taxon>
        <taxon>Sophophora</taxon>
    </lineage>
</organism>
<evidence type="ECO:0000313" key="1">
    <source>
        <dbReference type="EMBL" id="EDW44299.1"/>
    </source>
</evidence>
<dbReference type="AlphaFoldDB" id="B4IAI6"/>
<gene>
    <name evidence="1" type="primary">Dsec\GM22171</name>
    <name evidence="1" type="ORF">Dsec_GM22171</name>
</gene>
<dbReference type="Proteomes" id="UP000001292">
    <property type="component" value="Unassembled WGS sequence"/>
</dbReference>